<dbReference type="FunFam" id="1.10.510.10:FF:000060">
    <property type="entry name" value="G-type lectin S-receptor-like serine/threonine-protein kinase"/>
    <property type="match status" value="1"/>
</dbReference>
<dbReference type="Pfam" id="PF07714">
    <property type="entry name" value="PK_Tyr_Ser-Thr"/>
    <property type="match status" value="1"/>
</dbReference>
<dbReference type="OrthoDB" id="1934880at2759"/>
<dbReference type="InterPro" id="IPR001245">
    <property type="entry name" value="Ser-Thr/Tyr_kinase_cat_dom"/>
</dbReference>
<dbReference type="InterPro" id="IPR017441">
    <property type="entry name" value="Protein_kinase_ATP_BS"/>
</dbReference>
<keyword evidence="13" id="KW-0812">Transmembrane</keyword>
<dbReference type="RefSeq" id="XP_027335215.1">
    <property type="nucleotide sequence ID" value="XM_027479414.1"/>
</dbReference>
<dbReference type="InterPro" id="IPR003609">
    <property type="entry name" value="Pan_app"/>
</dbReference>
<dbReference type="GO" id="GO:0004674">
    <property type="term" value="F:protein serine/threonine kinase activity"/>
    <property type="evidence" value="ECO:0007669"/>
    <property type="project" value="UniProtKB-KW"/>
</dbReference>
<dbReference type="InterPro" id="IPR000719">
    <property type="entry name" value="Prot_kinase_dom"/>
</dbReference>
<dbReference type="Gene3D" id="1.10.510.10">
    <property type="entry name" value="Transferase(Phosphotransferase) domain 1"/>
    <property type="match status" value="1"/>
</dbReference>
<dbReference type="SUPFAM" id="SSF56112">
    <property type="entry name" value="Protein kinase-like (PK-like)"/>
    <property type="match status" value="1"/>
</dbReference>
<dbReference type="CDD" id="cd01098">
    <property type="entry name" value="PAN_AP_plant"/>
    <property type="match status" value="1"/>
</dbReference>
<evidence type="ECO:0000256" key="11">
    <source>
        <dbReference type="ARBA" id="ARBA00048679"/>
    </source>
</evidence>
<dbReference type="PANTHER" id="PTHR27002:SF1105">
    <property type="entry name" value="S-LOCUS LECTIN KINASE FAMILY PROTEIN"/>
    <property type="match status" value="1"/>
</dbReference>
<dbReference type="Pfam" id="PF08276">
    <property type="entry name" value="PAN_2"/>
    <property type="match status" value="1"/>
</dbReference>
<evidence type="ECO:0000259" key="15">
    <source>
        <dbReference type="PROSITE" id="PS50948"/>
    </source>
</evidence>
<sequence>MKKMEPFNLTYNFPNQSYFGILTLNPQGQLAWVWWNHEKLGSRGVSESTSCDPYGYCGAFGSCNWKSSPLCSCLSGYEPKNVQEWNRKNWTSGCVRKEPIQCGRLKNGSVVSKDGFLKLENMKVPDFVERSESLEDECRAQCLGNCFCVAYAYDRGIGCMFWSRDLIDTQKFSSGGVDLYIRLPPSELEKHSLFKRKHKTLIVPVGVTIGMITLVGCAYLLWKWTAKSIGKIYLKRPKMKEDQEQVKLNDEVPLFNFDELAKATNNFNTTHVLGQGGFGLVYKGQLKGGQEIAVKRLSKTSGQGLEECMNEVLVISKLQHRNLVRLLGCCIQHEENMLIYEYMPNKSLDVILFDPVRKRDLDWPKRFNIIEGISRGLLYLHRDSRLKIIHRDLKLSNILLDGELNPKISDFGLARIFGGNDIQANTKRIVGTFGYIPPEYAFRGLFSEKSDVFSFGVLLLEIISGRKISSYYDNDHSLSLLGFAWKLWNEKNISSLIDPEICNPNNVNDIVRCMHIGLLCLQELAKERPTVAIVVSMLNSEIVNLPPPSHPPFIEKQIIWCAESSQQNLRTSSINNVTVTDMQGR</sequence>
<dbReference type="PROSITE" id="PS50948">
    <property type="entry name" value="PAN"/>
    <property type="match status" value="1"/>
</dbReference>
<dbReference type="InterPro" id="IPR000858">
    <property type="entry name" value="S_locus_glycoprot_dom"/>
</dbReference>
<dbReference type="FunFam" id="3.30.200.20:FF:000418">
    <property type="entry name" value="G-type lectin S-receptor-like serine/threonine-protein kinase"/>
    <property type="match status" value="1"/>
</dbReference>
<dbReference type="InterPro" id="IPR011009">
    <property type="entry name" value="Kinase-like_dom_sf"/>
</dbReference>
<dbReference type="InterPro" id="IPR008271">
    <property type="entry name" value="Ser/Thr_kinase_AS"/>
</dbReference>
<dbReference type="KEGG" id="aprc:113849477"/>
<keyword evidence="8" id="KW-1015">Disulfide bond</keyword>
<comment type="catalytic activity">
    <reaction evidence="11">
        <text>L-seryl-[protein] + ATP = O-phospho-L-seryl-[protein] + ADP + H(+)</text>
        <dbReference type="Rhea" id="RHEA:17989"/>
        <dbReference type="Rhea" id="RHEA-COMP:9863"/>
        <dbReference type="Rhea" id="RHEA-COMP:11604"/>
        <dbReference type="ChEBI" id="CHEBI:15378"/>
        <dbReference type="ChEBI" id="CHEBI:29999"/>
        <dbReference type="ChEBI" id="CHEBI:30616"/>
        <dbReference type="ChEBI" id="CHEBI:83421"/>
        <dbReference type="ChEBI" id="CHEBI:456216"/>
        <dbReference type="EC" id="2.7.11.1"/>
    </reaction>
</comment>
<evidence type="ECO:0000256" key="4">
    <source>
        <dbReference type="ARBA" id="ARBA00022729"/>
    </source>
</evidence>
<evidence type="ECO:0000256" key="13">
    <source>
        <dbReference type="SAM" id="Phobius"/>
    </source>
</evidence>
<evidence type="ECO:0000256" key="10">
    <source>
        <dbReference type="ARBA" id="ARBA00047899"/>
    </source>
</evidence>
<dbReference type="Pfam" id="PF00954">
    <property type="entry name" value="S_locus_glycop"/>
    <property type="match status" value="1"/>
</dbReference>
<comment type="catalytic activity">
    <reaction evidence="10">
        <text>L-threonyl-[protein] + ATP = O-phospho-L-threonyl-[protein] + ADP + H(+)</text>
        <dbReference type="Rhea" id="RHEA:46608"/>
        <dbReference type="Rhea" id="RHEA-COMP:11060"/>
        <dbReference type="Rhea" id="RHEA-COMP:11605"/>
        <dbReference type="ChEBI" id="CHEBI:15378"/>
        <dbReference type="ChEBI" id="CHEBI:30013"/>
        <dbReference type="ChEBI" id="CHEBI:30616"/>
        <dbReference type="ChEBI" id="CHEBI:61977"/>
        <dbReference type="ChEBI" id="CHEBI:456216"/>
        <dbReference type="EC" id="2.7.11.1"/>
    </reaction>
</comment>
<keyword evidence="3" id="KW-0808">Transferase</keyword>
<evidence type="ECO:0000256" key="6">
    <source>
        <dbReference type="ARBA" id="ARBA00022777"/>
    </source>
</evidence>
<dbReference type="Proteomes" id="UP000694853">
    <property type="component" value="Unplaced"/>
</dbReference>
<dbReference type="AlphaFoldDB" id="A0A8B8JUW2"/>
<evidence type="ECO:0000256" key="2">
    <source>
        <dbReference type="ARBA" id="ARBA00022527"/>
    </source>
</evidence>
<keyword evidence="2" id="KW-0723">Serine/threonine-protein kinase</keyword>
<proteinExistence type="predicted"/>
<keyword evidence="6" id="KW-0418">Kinase</keyword>
<dbReference type="PANTHER" id="PTHR27002">
    <property type="entry name" value="RECEPTOR-LIKE SERINE/THREONINE-PROTEIN KINASE SD1-8"/>
    <property type="match status" value="1"/>
</dbReference>
<evidence type="ECO:0000313" key="16">
    <source>
        <dbReference type="Proteomes" id="UP000694853"/>
    </source>
</evidence>
<reference evidence="16" key="1">
    <citation type="journal article" date="2019" name="Toxins">
        <title>Detection of Abrin-Like and Prepropulchellin-Like Toxin Genes and Transcripts Using Whole Genome Sequencing and Full-Length Transcript Sequencing of Abrus precatorius.</title>
        <authorList>
            <person name="Hovde B.T."/>
            <person name="Daligault H.E."/>
            <person name="Hanschen E.R."/>
            <person name="Kunde Y.A."/>
            <person name="Johnson M.B."/>
            <person name="Starkenburg S.R."/>
            <person name="Johnson S.L."/>
        </authorList>
    </citation>
    <scope>NUCLEOTIDE SEQUENCE [LARGE SCALE GENOMIC DNA]</scope>
</reference>
<dbReference type="PROSITE" id="PS00108">
    <property type="entry name" value="PROTEIN_KINASE_ST"/>
    <property type="match status" value="1"/>
</dbReference>
<keyword evidence="16" id="KW-1185">Reference proteome</keyword>
<keyword evidence="5 12" id="KW-0547">Nucleotide-binding</keyword>
<dbReference type="GeneID" id="113849477"/>
<evidence type="ECO:0000313" key="17">
    <source>
        <dbReference type="RefSeq" id="XP_027335215.1"/>
    </source>
</evidence>
<feature type="domain" description="Apple" evidence="15">
    <location>
        <begin position="102"/>
        <end position="184"/>
    </location>
</feature>
<name>A0A8B8JUW2_ABRPR</name>
<dbReference type="EC" id="2.7.11.1" evidence="1"/>
<organism evidence="16 17">
    <name type="scientific">Abrus precatorius</name>
    <name type="common">Indian licorice</name>
    <name type="synonym">Glycine abrus</name>
    <dbReference type="NCBI Taxonomy" id="3816"/>
    <lineage>
        <taxon>Eukaryota</taxon>
        <taxon>Viridiplantae</taxon>
        <taxon>Streptophyta</taxon>
        <taxon>Embryophyta</taxon>
        <taxon>Tracheophyta</taxon>
        <taxon>Spermatophyta</taxon>
        <taxon>Magnoliopsida</taxon>
        <taxon>eudicotyledons</taxon>
        <taxon>Gunneridae</taxon>
        <taxon>Pentapetalae</taxon>
        <taxon>rosids</taxon>
        <taxon>fabids</taxon>
        <taxon>Fabales</taxon>
        <taxon>Fabaceae</taxon>
        <taxon>Papilionoideae</taxon>
        <taxon>50 kb inversion clade</taxon>
        <taxon>NPAAA clade</taxon>
        <taxon>indigoferoid/millettioid clade</taxon>
        <taxon>Abreae</taxon>
        <taxon>Abrus</taxon>
    </lineage>
</organism>
<keyword evidence="9" id="KW-0325">Glycoprotein</keyword>
<dbReference type="PROSITE" id="PS00107">
    <property type="entry name" value="PROTEIN_KINASE_ATP"/>
    <property type="match status" value="1"/>
</dbReference>
<dbReference type="GO" id="GO:0005524">
    <property type="term" value="F:ATP binding"/>
    <property type="evidence" value="ECO:0007669"/>
    <property type="project" value="UniProtKB-UniRule"/>
</dbReference>
<keyword evidence="13" id="KW-1133">Transmembrane helix</keyword>
<evidence type="ECO:0000256" key="3">
    <source>
        <dbReference type="ARBA" id="ARBA00022679"/>
    </source>
</evidence>
<dbReference type="SMART" id="SM00220">
    <property type="entry name" value="S_TKc"/>
    <property type="match status" value="1"/>
</dbReference>
<dbReference type="SMART" id="SM00473">
    <property type="entry name" value="PAN_AP"/>
    <property type="match status" value="1"/>
</dbReference>
<evidence type="ECO:0000259" key="14">
    <source>
        <dbReference type="PROSITE" id="PS50011"/>
    </source>
</evidence>
<evidence type="ECO:0000256" key="8">
    <source>
        <dbReference type="ARBA" id="ARBA00023157"/>
    </source>
</evidence>
<feature type="transmembrane region" description="Helical" evidence="13">
    <location>
        <begin position="201"/>
        <end position="222"/>
    </location>
</feature>
<accession>A0A8B8JUW2</accession>
<dbReference type="PROSITE" id="PS50011">
    <property type="entry name" value="PROTEIN_KINASE_DOM"/>
    <property type="match status" value="1"/>
</dbReference>
<keyword evidence="7 12" id="KW-0067">ATP-binding</keyword>
<feature type="domain" description="Protein kinase" evidence="14">
    <location>
        <begin position="267"/>
        <end position="553"/>
    </location>
</feature>
<keyword evidence="4" id="KW-0732">Signal</keyword>
<keyword evidence="13" id="KW-0472">Membrane</keyword>
<protein>
    <recommendedName>
        <fullName evidence="1">non-specific serine/threonine protein kinase</fullName>
        <ecNumber evidence="1">2.7.11.1</ecNumber>
    </recommendedName>
</protein>
<reference evidence="17" key="2">
    <citation type="submission" date="2025-08" db="UniProtKB">
        <authorList>
            <consortium name="RefSeq"/>
        </authorList>
    </citation>
    <scope>IDENTIFICATION</scope>
    <source>
        <tissue evidence="17">Young leaves</tissue>
    </source>
</reference>
<dbReference type="GO" id="GO:0048544">
    <property type="term" value="P:recognition of pollen"/>
    <property type="evidence" value="ECO:0007669"/>
    <property type="project" value="InterPro"/>
</dbReference>
<evidence type="ECO:0000256" key="7">
    <source>
        <dbReference type="ARBA" id="ARBA00022840"/>
    </source>
</evidence>
<evidence type="ECO:0000256" key="9">
    <source>
        <dbReference type="ARBA" id="ARBA00023180"/>
    </source>
</evidence>
<dbReference type="Gene3D" id="3.30.200.20">
    <property type="entry name" value="Phosphorylase Kinase, domain 1"/>
    <property type="match status" value="1"/>
</dbReference>
<gene>
    <name evidence="17" type="primary">LOC113849477</name>
</gene>
<feature type="binding site" evidence="12">
    <location>
        <position position="295"/>
    </location>
    <ligand>
        <name>ATP</name>
        <dbReference type="ChEBI" id="CHEBI:30616"/>
    </ligand>
</feature>
<evidence type="ECO:0000256" key="5">
    <source>
        <dbReference type="ARBA" id="ARBA00022741"/>
    </source>
</evidence>
<evidence type="ECO:0000256" key="12">
    <source>
        <dbReference type="PROSITE-ProRule" id="PRU10141"/>
    </source>
</evidence>
<evidence type="ECO:0000256" key="1">
    <source>
        <dbReference type="ARBA" id="ARBA00012513"/>
    </source>
</evidence>
<dbReference type="GO" id="GO:0005886">
    <property type="term" value="C:plasma membrane"/>
    <property type="evidence" value="ECO:0007669"/>
    <property type="project" value="TreeGrafter"/>
</dbReference>
<dbReference type="CDD" id="cd14066">
    <property type="entry name" value="STKc_IRAK"/>
    <property type="match status" value="1"/>
</dbReference>